<feature type="transmembrane region" description="Helical" evidence="1">
    <location>
        <begin position="101"/>
        <end position="127"/>
    </location>
</feature>
<keyword evidence="1" id="KW-1133">Transmembrane helix</keyword>
<dbReference type="EMBL" id="CAXAMM010039877">
    <property type="protein sequence ID" value="CAK9089692.1"/>
    <property type="molecule type" value="Genomic_DNA"/>
</dbReference>
<evidence type="ECO:0000313" key="3">
    <source>
        <dbReference type="EMBL" id="CAK9086144.1"/>
    </source>
</evidence>
<keyword evidence="1" id="KW-0812">Transmembrane</keyword>
<dbReference type="PANTHER" id="PTHR30093">
    <property type="entry name" value="GENERAL SECRETION PATHWAY PROTEIN G"/>
    <property type="match status" value="1"/>
</dbReference>
<dbReference type="Proteomes" id="UP001642464">
    <property type="component" value="Unassembled WGS sequence"/>
</dbReference>
<dbReference type="Pfam" id="PF07596">
    <property type="entry name" value="SBP_bac_10"/>
    <property type="match status" value="1"/>
</dbReference>
<evidence type="ECO:0000313" key="7">
    <source>
        <dbReference type="EMBL" id="CAK9111420.1"/>
    </source>
</evidence>
<gene>
    <name evidence="3" type="ORF">SCF082_LOCUS40767</name>
    <name evidence="4" type="ORF">SCF082_LOCUS42090</name>
    <name evidence="5" type="ORF">SCF082_LOCUS42315</name>
    <name evidence="6" type="ORF">SCF082_LOCUS47308</name>
    <name evidence="7" type="ORF">SCF082_LOCUS51720</name>
    <name evidence="8" type="ORF">SCF082_LOCUS52004</name>
</gene>
<dbReference type="EMBL" id="CAXAMM010043875">
    <property type="protein sequence ID" value="CAK9112132.1"/>
    <property type="molecule type" value="Genomic_DNA"/>
</dbReference>
<dbReference type="EMBL" id="CAXAMM010043721">
    <property type="protein sequence ID" value="CAK9111420.1"/>
    <property type="molecule type" value="Genomic_DNA"/>
</dbReference>
<evidence type="ECO:0000313" key="8">
    <source>
        <dbReference type="EMBL" id="CAK9112132.1"/>
    </source>
</evidence>
<keyword evidence="9" id="KW-1185">Reference proteome</keyword>
<evidence type="ECO:0000259" key="2">
    <source>
        <dbReference type="Pfam" id="PF07596"/>
    </source>
</evidence>
<dbReference type="EMBL" id="CAXAMM010039397">
    <property type="protein sequence ID" value="CAK9086144.1"/>
    <property type="molecule type" value="Genomic_DNA"/>
</dbReference>
<feature type="domain" description="DUF1559" evidence="2">
    <location>
        <begin position="131"/>
        <end position="368"/>
    </location>
</feature>
<dbReference type="PANTHER" id="PTHR30093:SF2">
    <property type="entry name" value="TYPE II SECRETION SYSTEM PROTEIN H"/>
    <property type="match status" value="1"/>
</dbReference>
<dbReference type="InterPro" id="IPR012902">
    <property type="entry name" value="N_methyl_site"/>
</dbReference>
<evidence type="ECO:0000256" key="1">
    <source>
        <dbReference type="SAM" id="Phobius"/>
    </source>
</evidence>
<feature type="non-terminal residue" evidence="5">
    <location>
        <position position="373"/>
    </location>
</feature>
<dbReference type="InterPro" id="IPR011453">
    <property type="entry name" value="DUF1559"/>
</dbReference>
<reference evidence="5 9" key="1">
    <citation type="submission" date="2024-02" db="EMBL/GenBank/DDBJ databases">
        <authorList>
            <person name="Chen Y."/>
            <person name="Shah S."/>
            <person name="Dougan E. K."/>
            <person name="Thang M."/>
            <person name="Chan C."/>
        </authorList>
    </citation>
    <scope>NUCLEOTIDE SEQUENCE [LARGE SCALE GENOMIC DNA]</scope>
</reference>
<dbReference type="InterPro" id="IPR045584">
    <property type="entry name" value="Pilin-like"/>
</dbReference>
<evidence type="ECO:0000313" key="5">
    <source>
        <dbReference type="EMBL" id="CAK9089692.1"/>
    </source>
</evidence>
<accession>A0ABP0QS05</accession>
<name>A0ABP0QS05_9DINO</name>
<dbReference type="Gene3D" id="3.30.700.10">
    <property type="entry name" value="Glycoprotein, Type 4 Pilin"/>
    <property type="match status" value="1"/>
</dbReference>
<dbReference type="EMBL" id="CAXAMM010041774">
    <property type="protein sequence ID" value="CAK9101156.1"/>
    <property type="molecule type" value="Genomic_DNA"/>
</dbReference>
<proteinExistence type="predicted"/>
<comment type="caution">
    <text evidence="5">The sequence shown here is derived from an EMBL/GenBank/DDBJ whole genome shotgun (WGS) entry which is preliminary data.</text>
</comment>
<dbReference type="EMBL" id="CAXAMM010039814">
    <property type="protein sequence ID" value="CAK9089183.1"/>
    <property type="molecule type" value="Genomic_DNA"/>
</dbReference>
<organism evidence="5 9">
    <name type="scientific">Durusdinium trenchii</name>
    <dbReference type="NCBI Taxonomy" id="1381693"/>
    <lineage>
        <taxon>Eukaryota</taxon>
        <taxon>Sar</taxon>
        <taxon>Alveolata</taxon>
        <taxon>Dinophyceae</taxon>
        <taxon>Suessiales</taxon>
        <taxon>Symbiodiniaceae</taxon>
        <taxon>Durusdinium</taxon>
    </lineage>
</organism>
<dbReference type="PROSITE" id="PS00409">
    <property type="entry name" value="PROKAR_NTER_METHYL"/>
    <property type="match status" value="1"/>
</dbReference>
<dbReference type="Pfam" id="PF07963">
    <property type="entry name" value="N_methyl"/>
    <property type="match status" value="1"/>
</dbReference>
<keyword evidence="1" id="KW-0472">Membrane</keyword>
<dbReference type="NCBIfam" id="TIGR04294">
    <property type="entry name" value="pre_pil_HX9DG"/>
    <property type="match status" value="1"/>
</dbReference>
<evidence type="ECO:0000313" key="4">
    <source>
        <dbReference type="EMBL" id="CAK9089183.1"/>
    </source>
</evidence>
<sequence length="373" mass="40729">MAMIGTMLEVAIRARRQLHTERDLRQTELLLQAGSELAAMRLASGEDYEGETWAPGPDSLPRPAQVTIEVKRDPEMPLWHVSVVAEYPADSDQSVRRSQSFFYQAGFTLVELLVVIAIIGILIALLLPAVQAAREAARRASCLNNLSQLGLAIHNYEFQYEALPSGSINPTGPILSEPKGIQWSWIAQILPYMEGMAIYNHLDQSAGAYAEVNAEARAVLIATLVCPSDGVEFFNSLDTVVRTSYVGCHNDSEAPIDIDNNGLLFLNSKVRYSDIYDGSSYTILLAEALTNPEGLGWLSGTRATLRNTSLIESYRRTGSGVHQSDQESDVAELDPLFVGGFGSHHPGGMNVNFADGSTRFLSNATDPEVLKQL</sequence>
<dbReference type="NCBIfam" id="TIGR02532">
    <property type="entry name" value="IV_pilin_GFxxxE"/>
    <property type="match status" value="1"/>
</dbReference>
<dbReference type="SUPFAM" id="SSF54523">
    <property type="entry name" value="Pili subunits"/>
    <property type="match status" value="1"/>
</dbReference>
<protein>
    <submittedName>
        <fullName evidence="5">ComG operon protein 3 homolog</fullName>
    </submittedName>
</protein>
<evidence type="ECO:0000313" key="6">
    <source>
        <dbReference type="EMBL" id="CAK9101156.1"/>
    </source>
</evidence>
<dbReference type="InterPro" id="IPR027558">
    <property type="entry name" value="Pre_pil_HX9DG_C"/>
</dbReference>
<evidence type="ECO:0000313" key="9">
    <source>
        <dbReference type="Proteomes" id="UP001642464"/>
    </source>
</evidence>